<dbReference type="SUPFAM" id="SSF56752">
    <property type="entry name" value="D-aminoacid aminotransferase-like PLP-dependent enzymes"/>
    <property type="match status" value="1"/>
</dbReference>
<sequence>MTGDFAHREGVIWLDGEFVRWQDATLHVLTHALHYASSVFEGIRVYGSKIFRLTEHTERLVASAAELGCVLPFTVPELDRAASELAARNGMVDGYLRPVAWRGSETMGIGAPGTSAHVAIAAWEWPEVFEPGAKLDGISLHVSRWRRPPPECAPVRAKGAGQYAIGTLARNEAEAAGAQDALLLDHRGHLTEATGANLFLVVDGELHTPVPDCFLDGITRRVVIGLARSYGIRVVERHIPVGELESASEVFLTGTAYEVQPVRSIGGLTHASASRPGEVTRTLAFRPGEVTRTLADAYAKLVRS</sequence>
<dbReference type="NCBIfam" id="NF005146">
    <property type="entry name" value="PRK06606.1"/>
    <property type="match status" value="1"/>
</dbReference>
<dbReference type="Gene3D" id="3.20.10.10">
    <property type="entry name" value="D-amino Acid Aminotransferase, subunit A, domain 2"/>
    <property type="match status" value="1"/>
</dbReference>
<comment type="pathway">
    <text evidence="3 17">Amino-acid biosynthesis; L-isoleucine biosynthesis; L-isoleucine from 2-oxobutanoate: step 4/4.</text>
</comment>
<dbReference type="AlphaFoldDB" id="A0A7X0NPI7"/>
<keyword evidence="10 16" id="KW-0663">Pyridoxal phosphate</keyword>
<evidence type="ECO:0000256" key="15">
    <source>
        <dbReference type="RuleBase" id="RU004106"/>
    </source>
</evidence>
<evidence type="ECO:0000256" key="3">
    <source>
        <dbReference type="ARBA" id="ARBA00004824"/>
    </source>
</evidence>
<evidence type="ECO:0000256" key="5">
    <source>
        <dbReference type="ARBA" id="ARBA00005072"/>
    </source>
</evidence>
<evidence type="ECO:0000256" key="9">
    <source>
        <dbReference type="ARBA" id="ARBA00022679"/>
    </source>
</evidence>
<organism evidence="18 19">
    <name type="scientific">Nonomuraea rubra</name>
    <dbReference type="NCBI Taxonomy" id="46180"/>
    <lineage>
        <taxon>Bacteria</taxon>
        <taxon>Bacillati</taxon>
        <taxon>Actinomycetota</taxon>
        <taxon>Actinomycetes</taxon>
        <taxon>Streptosporangiales</taxon>
        <taxon>Streptosporangiaceae</taxon>
        <taxon>Nonomuraea</taxon>
    </lineage>
</organism>
<dbReference type="InterPro" id="IPR043132">
    <property type="entry name" value="BCAT-like_C"/>
</dbReference>
<dbReference type="GO" id="GO:0009099">
    <property type="term" value="P:L-valine biosynthetic process"/>
    <property type="evidence" value="ECO:0007669"/>
    <property type="project" value="UniProtKB-UniPathway"/>
</dbReference>
<comment type="pathway">
    <text evidence="4 17">Amino-acid biosynthesis; L-valine biosynthesis; L-valine from pyruvate: step 4/4.</text>
</comment>
<dbReference type="InterPro" id="IPR001544">
    <property type="entry name" value="Aminotrans_IV"/>
</dbReference>
<evidence type="ECO:0000256" key="2">
    <source>
        <dbReference type="ARBA" id="ARBA00003109"/>
    </source>
</evidence>
<name>A0A7X0NPI7_9ACTN</name>
<dbReference type="EMBL" id="JACHMI010000001">
    <property type="protein sequence ID" value="MBB6547254.1"/>
    <property type="molecule type" value="Genomic_DNA"/>
</dbReference>
<dbReference type="UniPathway" id="UPA00047">
    <property type="reaction ID" value="UER00058"/>
</dbReference>
<evidence type="ECO:0000313" key="19">
    <source>
        <dbReference type="Proteomes" id="UP000565579"/>
    </source>
</evidence>
<dbReference type="FunFam" id="3.20.10.10:FF:000002">
    <property type="entry name" value="D-alanine aminotransferase"/>
    <property type="match status" value="1"/>
</dbReference>
<reference evidence="18 19" key="1">
    <citation type="submission" date="2020-08" db="EMBL/GenBank/DDBJ databases">
        <title>Sequencing the genomes of 1000 actinobacteria strains.</title>
        <authorList>
            <person name="Klenk H.-P."/>
        </authorList>
    </citation>
    <scope>NUCLEOTIDE SEQUENCE [LARGE SCALE GENOMIC DNA]</scope>
    <source>
        <strain evidence="18 19">DSM 43768</strain>
    </source>
</reference>
<keyword evidence="7 17" id="KW-0032">Aminotransferase</keyword>
<dbReference type="PANTHER" id="PTHR42743">
    <property type="entry name" value="AMINO-ACID AMINOTRANSFERASE"/>
    <property type="match status" value="1"/>
</dbReference>
<evidence type="ECO:0000256" key="6">
    <source>
        <dbReference type="ARBA" id="ARBA00009320"/>
    </source>
</evidence>
<dbReference type="PANTHER" id="PTHR42743:SF11">
    <property type="entry name" value="AMINODEOXYCHORISMATE LYASE"/>
    <property type="match status" value="1"/>
</dbReference>
<evidence type="ECO:0000256" key="12">
    <source>
        <dbReference type="ARBA" id="ARBA00048212"/>
    </source>
</evidence>
<dbReference type="RefSeq" id="WP_185101924.1">
    <property type="nucleotide sequence ID" value="NZ_BAAAXY010000216.1"/>
</dbReference>
<comment type="pathway">
    <text evidence="5 17">Amino-acid biosynthesis; L-leucine biosynthesis; L-leucine from 3-methyl-2-oxobutanoate: step 4/4.</text>
</comment>
<comment type="function">
    <text evidence="2 17">Acts on leucine, isoleucine and valine.</text>
</comment>
<accession>A0A7X0NPI7</accession>
<evidence type="ECO:0000256" key="16">
    <source>
        <dbReference type="RuleBase" id="RU004516"/>
    </source>
</evidence>
<dbReference type="NCBIfam" id="NF005726">
    <property type="entry name" value="PRK07544.1"/>
    <property type="match status" value="1"/>
</dbReference>
<evidence type="ECO:0000313" key="18">
    <source>
        <dbReference type="EMBL" id="MBB6547254.1"/>
    </source>
</evidence>
<comment type="similarity">
    <text evidence="6 15">Belongs to the class-IV pyridoxal-phosphate-dependent aminotransferase family.</text>
</comment>
<dbReference type="PROSITE" id="PS00770">
    <property type="entry name" value="AA_TRANSFER_CLASS_4"/>
    <property type="match status" value="1"/>
</dbReference>
<comment type="catalytic activity">
    <reaction evidence="14 17">
        <text>L-leucine + 2-oxoglutarate = 4-methyl-2-oxopentanoate + L-glutamate</text>
        <dbReference type="Rhea" id="RHEA:18321"/>
        <dbReference type="ChEBI" id="CHEBI:16810"/>
        <dbReference type="ChEBI" id="CHEBI:17865"/>
        <dbReference type="ChEBI" id="CHEBI:29985"/>
        <dbReference type="ChEBI" id="CHEBI:57427"/>
        <dbReference type="EC" id="2.6.1.42"/>
    </reaction>
</comment>
<evidence type="ECO:0000256" key="1">
    <source>
        <dbReference type="ARBA" id="ARBA00001933"/>
    </source>
</evidence>
<dbReference type="InterPro" id="IPR018300">
    <property type="entry name" value="Aminotrans_IV_CS"/>
</dbReference>
<comment type="catalytic activity">
    <reaction evidence="12 17">
        <text>L-valine + 2-oxoglutarate = 3-methyl-2-oxobutanoate + L-glutamate</text>
        <dbReference type="Rhea" id="RHEA:24813"/>
        <dbReference type="ChEBI" id="CHEBI:11851"/>
        <dbReference type="ChEBI" id="CHEBI:16810"/>
        <dbReference type="ChEBI" id="CHEBI:29985"/>
        <dbReference type="ChEBI" id="CHEBI:57762"/>
        <dbReference type="EC" id="2.6.1.42"/>
    </reaction>
</comment>
<evidence type="ECO:0000256" key="4">
    <source>
        <dbReference type="ARBA" id="ARBA00004931"/>
    </source>
</evidence>
<dbReference type="GO" id="GO:0009098">
    <property type="term" value="P:L-leucine biosynthetic process"/>
    <property type="evidence" value="ECO:0007669"/>
    <property type="project" value="UniProtKB-UniPathway"/>
</dbReference>
<comment type="caution">
    <text evidence="18">The sequence shown here is derived from an EMBL/GenBank/DDBJ whole genome shotgun (WGS) entry which is preliminary data.</text>
</comment>
<gene>
    <name evidence="17" type="primary">ilvE</name>
    <name evidence="18" type="ORF">HD593_002049</name>
</gene>
<evidence type="ECO:0000256" key="7">
    <source>
        <dbReference type="ARBA" id="ARBA00022576"/>
    </source>
</evidence>
<dbReference type="EC" id="2.6.1.42" evidence="17"/>
<keyword evidence="9 17" id="KW-0808">Transferase</keyword>
<evidence type="ECO:0000256" key="11">
    <source>
        <dbReference type="ARBA" id="ARBA00023304"/>
    </source>
</evidence>
<keyword evidence="8 17" id="KW-0028">Amino-acid biosynthesis</keyword>
<dbReference type="InterPro" id="IPR050571">
    <property type="entry name" value="Class-IV_PLP-Dep_Aminotrnsfr"/>
</dbReference>
<evidence type="ECO:0000256" key="8">
    <source>
        <dbReference type="ARBA" id="ARBA00022605"/>
    </source>
</evidence>
<protein>
    <recommendedName>
        <fullName evidence="17">Branched-chain-amino-acid aminotransferase</fullName>
        <shortName evidence="17">BCAT</shortName>
        <ecNumber evidence="17">2.6.1.42</ecNumber>
    </recommendedName>
</protein>
<dbReference type="InterPro" id="IPR005785">
    <property type="entry name" value="B_amino_transI"/>
</dbReference>
<dbReference type="GO" id="GO:0005829">
    <property type="term" value="C:cytosol"/>
    <property type="evidence" value="ECO:0007669"/>
    <property type="project" value="TreeGrafter"/>
</dbReference>
<evidence type="ECO:0000256" key="13">
    <source>
        <dbReference type="ARBA" id="ARBA00048798"/>
    </source>
</evidence>
<dbReference type="UniPathway" id="UPA00049">
    <property type="reaction ID" value="UER00062"/>
</dbReference>
<dbReference type="Gene3D" id="3.30.470.10">
    <property type="match status" value="1"/>
</dbReference>
<dbReference type="CDD" id="cd00449">
    <property type="entry name" value="PLPDE_IV"/>
    <property type="match status" value="1"/>
</dbReference>
<dbReference type="Pfam" id="PF01063">
    <property type="entry name" value="Aminotran_4"/>
    <property type="match status" value="1"/>
</dbReference>
<dbReference type="InterPro" id="IPR043131">
    <property type="entry name" value="BCAT-like_N"/>
</dbReference>
<evidence type="ECO:0000256" key="17">
    <source>
        <dbReference type="RuleBase" id="RU364094"/>
    </source>
</evidence>
<keyword evidence="11 17" id="KW-0100">Branched-chain amino acid biosynthesis</keyword>
<dbReference type="NCBIfam" id="TIGR01122">
    <property type="entry name" value="ilvE_I"/>
    <property type="match status" value="1"/>
</dbReference>
<dbReference type="InterPro" id="IPR036038">
    <property type="entry name" value="Aminotransferase-like"/>
</dbReference>
<dbReference type="Proteomes" id="UP000565579">
    <property type="component" value="Unassembled WGS sequence"/>
</dbReference>
<evidence type="ECO:0000256" key="14">
    <source>
        <dbReference type="ARBA" id="ARBA00049229"/>
    </source>
</evidence>
<dbReference type="UniPathway" id="UPA00048">
    <property type="reaction ID" value="UER00073"/>
</dbReference>
<keyword evidence="19" id="KW-1185">Reference proteome</keyword>
<comment type="catalytic activity">
    <reaction evidence="13 17">
        <text>L-isoleucine + 2-oxoglutarate = (S)-3-methyl-2-oxopentanoate + L-glutamate</text>
        <dbReference type="Rhea" id="RHEA:24801"/>
        <dbReference type="ChEBI" id="CHEBI:16810"/>
        <dbReference type="ChEBI" id="CHEBI:29985"/>
        <dbReference type="ChEBI" id="CHEBI:35146"/>
        <dbReference type="ChEBI" id="CHEBI:58045"/>
        <dbReference type="EC" id="2.6.1.42"/>
    </reaction>
</comment>
<dbReference type="GO" id="GO:0004084">
    <property type="term" value="F:branched-chain-amino-acid transaminase activity"/>
    <property type="evidence" value="ECO:0007669"/>
    <property type="project" value="UniProtKB-EC"/>
</dbReference>
<proteinExistence type="inferred from homology"/>
<dbReference type="GO" id="GO:0009097">
    <property type="term" value="P:isoleucine biosynthetic process"/>
    <property type="evidence" value="ECO:0007669"/>
    <property type="project" value="UniProtKB-UniPathway"/>
</dbReference>
<comment type="cofactor">
    <cofactor evidence="1 16">
        <name>pyridoxal 5'-phosphate</name>
        <dbReference type="ChEBI" id="CHEBI:597326"/>
    </cofactor>
</comment>
<evidence type="ECO:0000256" key="10">
    <source>
        <dbReference type="ARBA" id="ARBA00022898"/>
    </source>
</evidence>